<sequence>MSPAIFTHRSAKPIAEVDAPWPGTAIAGTPQTVTLNGYASADGKKLMGTWQSTPGTWAIDYDSWEYCHLLEGHCVITAEGRDPVHLRAGDIFIVEPGTKGTWEVLETIRKYYVFVLAD</sequence>
<organism evidence="2 3">
    <name type="scientific">Oleomonas cavernae</name>
    <dbReference type="NCBI Taxonomy" id="2320859"/>
    <lineage>
        <taxon>Bacteria</taxon>
        <taxon>Pseudomonadati</taxon>
        <taxon>Pseudomonadota</taxon>
        <taxon>Alphaproteobacteria</taxon>
        <taxon>Acetobacterales</taxon>
        <taxon>Acetobacteraceae</taxon>
        <taxon>Oleomonas</taxon>
    </lineage>
</organism>
<dbReference type="OrthoDB" id="9799053at2"/>
<gene>
    <name evidence="2" type="ORF">D3874_12695</name>
</gene>
<proteinExistence type="predicted"/>
<comment type="caution">
    <text evidence="2">The sequence shown here is derived from an EMBL/GenBank/DDBJ whole genome shotgun (WGS) entry which is preliminary data.</text>
</comment>
<evidence type="ECO:0000259" key="1">
    <source>
        <dbReference type="Pfam" id="PF05899"/>
    </source>
</evidence>
<dbReference type="Proteomes" id="UP000284605">
    <property type="component" value="Unassembled WGS sequence"/>
</dbReference>
<feature type="domain" description="(S)-ureidoglycine aminohydrolase cupin" evidence="1">
    <location>
        <begin position="40"/>
        <end position="112"/>
    </location>
</feature>
<name>A0A418WCW1_9PROT</name>
<evidence type="ECO:0000313" key="2">
    <source>
        <dbReference type="EMBL" id="RJF87778.1"/>
    </source>
</evidence>
<reference evidence="2 3" key="1">
    <citation type="submission" date="2018-09" db="EMBL/GenBank/DDBJ databases">
        <authorList>
            <person name="Zhu H."/>
        </authorList>
    </citation>
    <scope>NUCLEOTIDE SEQUENCE [LARGE SCALE GENOMIC DNA]</scope>
    <source>
        <strain evidence="2 3">K1W22B-8</strain>
    </source>
</reference>
<dbReference type="InterPro" id="IPR011051">
    <property type="entry name" value="RmlC_Cupin_sf"/>
</dbReference>
<keyword evidence="3" id="KW-1185">Reference proteome</keyword>
<dbReference type="RefSeq" id="WP_119778414.1">
    <property type="nucleotide sequence ID" value="NZ_QYUK01000011.1"/>
</dbReference>
<dbReference type="PANTHER" id="PTHR40943">
    <property type="entry name" value="CYTOPLASMIC PROTEIN-RELATED"/>
    <property type="match status" value="1"/>
</dbReference>
<dbReference type="Pfam" id="PF05899">
    <property type="entry name" value="Cupin_3"/>
    <property type="match status" value="1"/>
</dbReference>
<evidence type="ECO:0000313" key="3">
    <source>
        <dbReference type="Proteomes" id="UP000284605"/>
    </source>
</evidence>
<dbReference type="CDD" id="cd02227">
    <property type="entry name" value="cupin_TM1112-like"/>
    <property type="match status" value="1"/>
</dbReference>
<dbReference type="Gene3D" id="2.60.120.10">
    <property type="entry name" value="Jelly Rolls"/>
    <property type="match status" value="1"/>
</dbReference>
<dbReference type="EMBL" id="QYUK01000011">
    <property type="protein sequence ID" value="RJF87778.1"/>
    <property type="molecule type" value="Genomic_DNA"/>
</dbReference>
<protein>
    <submittedName>
        <fullName evidence="2">Cupin domain-containing protein</fullName>
    </submittedName>
</protein>
<dbReference type="InterPro" id="IPR008579">
    <property type="entry name" value="UGlyAH_Cupin_dom"/>
</dbReference>
<dbReference type="PANTHER" id="PTHR40943:SF2">
    <property type="entry name" value="(S)-UREIDOGLYCINE AMINOHYDROLASE CUPIN DOMAIN-CONTAINING PROTEIN"/>
    <property type="match status" value="1"/>
</dbReference>
<dbReference type="InterPro" id="IPR014710">
    <property type="entry name" value="RmlC-like_jellyroll"/>
</dbReference>
<dbReference type="SUPFAM" id="SSF51182">
    <property type="entry name" value="RmlC-like cupins"/>
    <property type="match status" value="1"/>
</dbReference>
<accession>A0A418WCW1</accession>
<dbReference type="AlphaFoldDB" id="A0A418WCW1"/>